<feature type="region of interest" description="Disordered" evidence="3">
    <location>
        <begin position="435"/>
        <end position="456"/>
    </location>
</feature>
<dbReference type="SMART" id="SM00233">
    <property type="entry name" value="PH"/>
    <property type="match status" value="1"/>
</dbReference>
<sequence>MDEVVVKRGLLYLQQQQTFGKKWRKFWGVLYRETACSSTRLELFEGSGPPAPEKLKKGESSKKLIKLSDCVHVVEANSDASSPKETTPFLVETTEKCYLLAAESMEVADWINKLCELAFPRNRDEQMAAGGKDSHLGSLPSTACTLSMEENSLYSSRAKAAGATREFSVIIRATESSERCNLWGSFLLRATDDALELQDDETGSVLYTWPYKLLRRFGRDKVTFSFEAGRRCASGEGNFEFETRQGNEIFQVIELAIDAQKAYGMDDLQGPGPPEDASWAPIRTLSRTKNSEERSASDKAKAPGGPWLHPSGSIKCLSSEFNWEEKPSKGKCVKSTNSGSFTGETKGGFVPHMEAESPYSEPCDTLQWTDPGRPSAAKNKGTQGRGAPDSDYAVPFDTIAKSFMGSDFNSFLSSLEKTSKPPLYPLYHSIKEASGKSQITPPVPPASAKPDHIYDEPEGLSLHTVYDEPEEVKGEAWKLQAMAEDPTGHEYPYSSQQDDYSVPKRAVSSMRQVPGQGKEWLADTDYDNVVLRFTKKKNLQ</sequence>
<dbReference type="AlphaFoldDB" id="A0A151NBG6"/>
<dbReference type="PROSITE" id="PS51064">
    <property type="entry name" value="IRS_PTB"/>
    <property type="match status" value="1"/>
</dbReference>
<dbReference type="RefSeq" id="XP_006258445.2">
    <property type="nucleotide sequence ID" value="XM_006258383.4"/>
</dbReference>
<dbReference type="GO" id="GO:0007169">
    <property type="term" value="P:cell surface receptor protein tyrosine kinase signaling pathway"/>
    <property type="evidence" value="ECO:0007669"/>
    <property type="project" value="TreeGrafter"/>
</dbReference>
<proteinExistence type="inferred from homology"/>
<dbReference type="InterPro" id="IPR002404">
    <property type="entry name" value="IRS_PTB"/>
</dbReference>
<keyword evidence="7" id="KW-1185">Reference proteome</keyword>
<dbReference type="Gene3D" id="2.30.29.30">
    <property type="entry name" value="Pleckstrin-homology domain (PH domain)/Phosphotyrosine-binding domain (PTB)"/>
    <property type="match status" value="2"/>
</dbReference>
<evidence type="ECO:0000259" key="4">
    <source>
        <dbReference type="PROSITE" id="PS50003"/>
    </source>
</evidence>
<dbReference type="GO" id="GO:0007265">
    <property type="term" value="P:Ras protein signal transduction"/>
    <property type="evidence" value="ECO:0007669"/>
    <property type="project" value="TreeGrafter"/>
</dbReference>
<feature type="region of interest" description="Disordered" evidence="3">
    <location>
        <begin position="286"/>
        <end position="308"/>
    </location>
</feature>
<feature type="domain" description="IRS-type PTB" evidence="5">
    <location>
        <begin position="163"/>
        <end position="267"/>
    </location>
</feature>
<dbReference type="GO" id="GO:0043410">
    <property type="term" value="P:positive regulation of MAPK cascade"/>
    <property type="evidence" value="ECO:0007669"/>
    <property type="project" value="TreeGrafter"/>
</dbReference>
<dbReference type="SUPFAM" id="SSF50729">
    <property type="entry name" value="PH domain-like"/>
    <property type="match status" value="2"/>
</dbReference>
<dbReference type="GO" id="GO:0005737">
    <property type="term" value="C:cytoplasm"/>
    <property type="evidence" value="ECO:0007669"/>
    <property type="project" value="TreeGrafter"/>
</dbReference>
<dbReference type="OrthoDB" id="6020914at2759"/>
<protein>
    <submittedName>
        <fullName evidence="6">Docking protein 2 isoform B</fullName>
    </submittedName>
</protein>
<dbReference type="InterPro" id="IPR011993">
    <property type="entry name" value="PH-like_dom_sf"/>
</dbReference>
<evidence type="ECO:0000256" key="1">
    <source>
        <dbReference type="ARBA" id="ARBA00010955"/>
    </source>
</evidence>
<dbReference type="eggNOG" id="KOG4047">
    <property type="taxonomic scope" value="Eukaryota"/>
</dbReference>
<dbReference type="KEGG" id="amj:102571691"/>
<dbReference type="CDD" id="cd14676">
    <property type="entry name" value="PH_DOK1_2_3"/>
    <property type="match status" value="1"/>
</dbReference>
<dbReference type="EMBL" id="AKHW03003565">
    <property type="protein sequence ID" value="KYO34163.1"/>
    <property type="molecule type" value="Genomic_DNA"/>
</dbReference>
<dbReference type="PROSITE" id="PS50003">
    <property type="entry name" value="PH_DOMAIN"/>
    <property type="match status" value="1"/>
</dbReference>
<comment type="caution">
    <text evidence="6">The sequence shown here is derived from an EMBL/GenBank/DDBJ whole genome shotgun (WGS) entry which is preliminary data.</text>
</comment>
<reference evidence="6 7" key="1">
    <citation type="journal article" date="2012" name="Genome Biol.">
        <title>Sequencing three crocodilian genomes to illuminate the evolution of archosaurs and amniotes.</title>
        <authorList>
            <person name="St John J.A."/>
            <person name="Braun E.L."/>
            <person name="Isberg S.R."/>
            <person name="Miles L.G."/>
            <person name="Chong A.Y."/>
            <person name="Gongora J."/>
            <person name="Dalzell P."/>
            <person name="Moran C."/>
            <person name="Bed'hom B."/>
            <person name="Abzhanov A."/>
            <person name="Burgess S.C."/>
            <person name="Cooksey A.M."/>
            <person name="Castoe T.A."/>
            <person name="Crawford N.G."/>
            <person name="Densmore L.D."/>
            <person name="Drew J.C."/>
            <person name="Edwards S.V."/>
            <person name="Faircloth B.C."/>
            <person name="Fujita M.K."/>
            <person name="Greenwold M.J."/>
            <person name="Hoffmann F.G."/>
            <person name="Howard J.M."/>
            <person name="Iguchi T."/>
            <person name="Janes D.E."/>
            <person name="Khan S.Y."/>
            <person name="Kohno S."/>
            <person name="de Koning A.J."/>
            <person name="Lance S.L."/>
            <person name="McCarthy F.M."/>
            <person name="McCormack J.E."/>
            <person name="Merchant M.E."/>
            <person name="Peterson D.G."/>
            <person name="Pollock D.D."/>
            <person name="Pourmand N."/>
            <person name="Raney B.J."/>
            <person name="Roessler K.A."/>
            <person name="Sanford J.R."/>
            <person name="Sawyer R.H."/>
            <person name="Schmidt C.J."/>
            <person name="Triplett E.W."/>
            <person name="Tuberville T.D."/>
            <person name="Venegas-Anaya M."/>
            <person name="Howard J.T."/>
            <person name="Jarvis E.D."/>
            <person name="Guillette L.J.Jr."/>
            <person name="Glenn T.C."/>
            <person name="Green R.E."/>
            <person name="Ray D.A."/>
        </authorList>
    </citation>
    <scope>NUCLEOTIDE SEQUENCE [LARGE SCALE GENOMIC DNA]</scope>
    <source>
        <strain evidence="6">KSC_2009_1</strain>
    </source>
</reference>
<dbReference type="Pfam" id="PF02174">
    <property type="entry name" value="IRS"/>
    <property type="match status" value="1"/>
</dbReference>
<dbReference type="STRING" id="8496.A0A151NBG6"/>
<feature type="region of interest" description="Disordered" evidence="3">
    <location>
        <begin position="368"/>
        <end position="390"/>
    </location>
</feature>
<evidence type="ECO:0000313" key="6">
    <source>
        <dbReference type="EMBL" id="KYO34163.1"/>
    </source>
</evidence>
<dbReference type="InterPro" id="IPR050996">
    <property type="entry name" value="Docking_Protein_DOK"/>
</dbReference>
<dbReference type="SMART" id="SM00310">
    <property type="entry name" value="PTBI"/>
    <property type="match status" value="1"/>
</dbReference>
<feature type="compositionally biased region" description="Basic and acidic residues" evidence="3">
    <location>
        <begin position="289"/>
        <end position="301"/>
    </location>
</feature>
<evidence type="ECO:0000313" key="7">
    <source>
        <dbReference type="Proteomes" id="UP000050525"/>
    </source>
</evidence>
<dbReference type="InterPro" id="IPR037751">
    <property type="entry name" value="Dok1/2/3_PTB"/>
</dbReference>
<dbReference type="PANTHER" id="PTHR21258">
    <property type="entry name" value="DOCKING PROTEIN RELATED"/>
    <property type="match status" value="1"/>
</dbReference>
<feature type="domain" description="PH" evidence="4">
    <location>
        <begin position="4"/>
        <end position="119"/>
    </location>
</feature>
<feature type="region of interest" description="Disordered" evidence="3">
    <location>
        <begin position="486"/>
        <end position="515"/>
    </location>
</feature>
<accession>A0A151NBG6</accession>
<dbReference type="Pfam" id="PF00169">
    <property type="entry name" value="PH"/>
    <property type="match status" value="1"/>
</dbReference>
<dbReference type="InterPro" id="IPR001849">
    <property type="entry name" value="PH_domain"/>
</dbReference>
<evidence type="ECO:0000259" key="5">
    <source>
        <dbReference type="PROSITE" id="PS51064"/>
    </source>
</evidence>
<comment type="similarity">
    <text evidence="1">Belongs to the DOK family. Type A subfamily.</text>
</comment>
<organism evidence="6 7">
    <name type="scientific">Alligator mississippiensis</name>
    <name type="common">American alligator</name>
    <dbReference type="NCBI Taxonomy" id="8496"/>
    <lineage>
        <taxon>Eukaryota</taxon>
        <taxon>Metazoa</taxon>
        <taxon>Chordata</taxon>
        <taxon>Craniata</taxon>
        <taxon>Vertebrata</taxon>
        <taxon>Euteleostomi</taxon>
        <taxon>Archelosauria</taxon>
        <taxon>Archosauria</taxon>
        <taxon>Crocodylia</taxon>
        <taxon>Alligatoridae</taxon>
        <taxon>Alligatorinae</taxon>
        <taxon>Alligator</taxon>
    </lineage>
</organism>
<gene>
    <name evidence="6" type="primary">DOK2</name>
    <name evidence="6" type="ORF">Y1Q_0002463</name>
</gene>
<dbReference type="SMART" id="SM01244">
    <property type="entry name" value="IRS"/>
    <property type="match status" value="1"/>
</dbReference>
<dbReference type="CTD" id="9046"/>
<name>A0A151NBG6_ALLMI</name>
<dbReference type="PANTHER" id="PTHR21258:SF14">
    <property type="entry name" value="DOCKING PROTEIN 2"/>
    <property type="match status" value="1"/>
</dbReference>
<dbReference type="GeneID" id="102571691"/>
<keyword evidence="2" id="KW-0597">Phosphoprotein</keyword>
<evidence type="ECO:0000256" key="2">
    <source>
        <dbReference type="ARBA" id="ARBA00022553"/>
    </source>
</evidence>
<dbReference type="CDD" id="cd01203">
    <property type="entry name" value="PTB_DOK1_DOK2_DOK3"/>
    <property type="match status" value="1"/>
</dbReference>
<dbReference type="Proteomes" id="UP000050525">
    <property type="component" value="Unassembled WGS sequence"/>
</dbReference>
<evidence type="ECO:0000256" key="3">
    <source>
        <dbReference type="SAM" id="MobiDB-lite"/>
    </source>
</evidence>